<evidence type="ECO:0000259" key="3">
    <source>
        <dbReference type="PROSITE" id="PS50940"/>
    </source>
</evidence>
<reference evidence="5" key="1">
    <citation type="submission" date="2025-08" db="UniProtKB">
        <authorList>
            <consortium name="RefSeq"/>
        </authorList>
    </citation>
    <scope>IDENTIFICATION</scope>
    <source>
        <tissue evidence="5">Muscle</tissue>
    </source>
</reference>
<feature type="chain" id="PRO_5047000731" evidence="2">
    <location>
        <begin position="28"/>
        <end position="930"/>
    </location>
</feature>
<dbReference type="Gene3D" id="2.170.140.10">
    <property type="entry name" value="Chitin binding domain"/>
    <property type="match status" value="1"/>
</dbReference>
<dbReference type="PROSITE" id="PS50940">
    <property type="entry name" value="CHIT_BIND_II"/>
    <property type="match status" value="1"/>
</dbReference>
<feature type="signal peptide" evidence="2">
    <location>
        <begin position="1"/>
        <end position="27"/>
    </location>
</feature>
<dbReference type="Proteomes" id="UP000694941">
    <property type="component" value="Unplaced"/>
</dbReference>
<dbReference type="InterPro" id="IPR052740">
    <property type="entry name" value="CE4"/>
</dbReference>
<dbReference type="SUPFAM" id="SSF57625">
    <property type="entry name" value="Invertebrate chitin-binding proteins"/>
    <property type="match status" value="1"/>
</dbReference>
<proteinExistence type="predicted"/>
<dbReference type="PANTHER" id="PTHR45985">
    <property type="match status" value="1"/>
</dbReference>
<feature type="domain" description="Chitin-binding type-2" evidence="3">
    <location>
        <begin position="33"/>
        <end position="88"/>
    </location>
</feature>
<evidence type="ECO:0000313" key="4">
    <source>
        <dbReference type="Proteomes" id="UP000694941"/>
    </source>
</evidence>
<accession>A0ABM1SHZ0</accession>
<feature type="region of interest" description="Disordered" evidence="1">
    <location>
        <begin position="223"/>
        <end position="356"/>
    </location>
</feature>
<dbReference type="SUPFAM" id="SSF88713">
    <property type="entry name" value="Glycoside hydrolase/deacetylase"/>
    <property type="match status" value="1"/>
</dbReference>
<keyword evidence="4" id="KW-1185">Reference proteome</keyword>
<feature type="compositionally biased region" description="Pro residues" evidence="1">
    <location>
        <begin position="163"/>
        <end position="173"/>
    </location>
</feature>
<dbReference type="PANTHER" id="PTHR45985:SF12">
    <property type="entry name" value="CHITIN DEACETYLASE-LIKE 5, ISOFORM B"/>
    <property type="match status" value="1"/>
</dbReference>
<name>A0ABM1SHZ0_LIMPO</name>
<feature type="region of interest" description="Disordered" evidence="1">
    <location>
        <begin position="540"/>
        <end position="565"/>
    </location>
</feature>
<dbReference type="InterPro" id="IPR011330">
    <property type="entry name" value="Glyco_hydro/deAcase_b/a-brl"/>
</dbReference>
<evidence type="ECO:0000256" key="1">
    <source>
        <dbReference type="SAM" id="MobiDB-lite"/>
    </source>
</evidence>
<organism evidence="4 5">
    <name type="scientific">Limulus polyphemus</name>
    <name type="common">Atlantic horseshoe crab</name>
    <dbReference type="NCBI Taxonomy" id="6850"/>
    <lineage>
        <taxon>Eukaryota</taxon>
        <taxon>Metazoa</taxon>
        <taxon>Ecdysozoa</taxon>
        <taxon>Arthropoda</taxon>
        <taxon>Chelicerata</taxon>
        <taxon>Merostomata</taxon>
        <taxon>Xiphosura</taxon>
        <taxon>Limulidae</taxon>
        <taxon>Limulus</taxon>
    </lineage>
</organism>
<sequence>MDVSDIMQKPACVVLVLTYFLLALSSSGKSDTPFSCSEQFGYYSDPKDCSKYYVCVFGDPLHESCTGGLYFSSELQTCDWPRNTKCGGGSQDNEEDHESLRQSDDIFLSQRRNPETSHEVSSSYGERTASNSRGAKSGRLEPLTPRDGRTWSSISNSTSSPLIHPPPNPPPVQIIPITTPHYNQYNRQEKSSNPEQNNYNTFSGDRSPNVFDLSVFVKQVFGNGDESKGTVTDVQTYDINNRRREPDVLAPIDHNNGRSKDPDEGPYPGLELNRKNSSPGRENFEGAKRYSAINTNNGNQNDPDSTLAYRNNRGNYQESDESSLYKDRDTSKGTATRSSYSNLGDIENLPVFNSNNGKHEDADVILPLSRNNGHFKDPDTITPLSRNNDQYKDPNVRLPTSALVTPLERSHKVNDQSTKNHRPTYGRPVQALEGSDSLDAQFGTNPAIISLPDPPNQRNYNYPSDKKLTTTRNLKNPHTDDKQAGNNPSEHFNYRNYNEPYQYSYEYYDDYDPTADTPPLKVKSHKSPTVQTTNFTKIPSVVTKPPASRPVQQVDSTPNFPSRPLPVYPTPTPLVAAGKCNPSTCLVPDCRCGGTDIPNGLPVRETPQVILLTFDDAINDLNFDLYKEIFTGRNNPNGCPILGTFYVSHEWTDYGQVQTLYSLGHEMASHTISHSYGEKFSKNKWFKEVQGQREVLHLYGGVKLEDIRGMRAPFLQIGGNPMFEMLFEANFTYDSSMPVFENNPPFWPFTLDYTINNECMITPCPSKSFPGLWEMGMVMWVDLRGGRCSMADACSSHQDEEGIVKFLNKNFNRHYKSNRAPLGLFYHSAWFTTAHHRKGFMKFLDDILSKGDVWVITNWQLIQWLRSPTPISKLNNFEPWQCKRKDLPPPCHHPTVCNVWDKNGIRYMKTCQKCPSHYPWVGKTGYKEGG</sequence>
<feature type="region of interest" description="Disordered" evidence="1">
    <location>
        <begin position="106"/>
        <end position="205"/>
    </location>
</feature>
<keyword evidence="2" id="KW-0732">Signal</keyword>
<evidence type="ECO:0000313" key="5">
    <source>
        <dbReference type="RefSeq" id="XP_022243245.1"/>
    </source>
</evidence>
<protein>
    <submittedName>
        <fullName evidence="5">Uncharacterized protein LOC106460759</fullName>
    </submittedName>
</protein>
<feature type="region of interest" description="Disordered" evidence="1">
    <location>
        <begin position="408"/>
        <end position="495"/>
    </location>
</feature>
<dbReference type="InterPro" id="IPR002509">
    <property type="entry name" value="NODB_dom"/>
</dbReference>
<dbReference type="Gene3D" id="3.20.20.370">
    <property type="entry name" value="Glycoside hydrolase/deacetylase"/>
    <property type="match status" value="1"/>
</dbReference>
<dbReference type="Pfam" id="PF01607">
    <property type="entry name" value="CBM_14"/>
    <property type="match status" value="1"/>
</dbReference>
<feature type="compositionally biased region" description="Polar residues" evidence="1">
    <location>
        <begin position="229"/>
        <end position="239"/>
    </location>
</feature>
<feature type="compositionally biased region" description="Polar residues" evidence="1">
    <location>
        <begin position="332"/>
        <end position="342"/>
    </location>
</feature>
<dbReference type="CDD" id="cd10975">
    <property type="entry name" value="CE4_CDA_like_2"/>
    <property type="match status" value="1"/>
</dbReference>
<feature type="compositionally biased region" description="Polar residues" evidence="1">
    <location>
        <begin position="119"/>
        <end position="134"/>
    </location>
</feature>
<dbReference type="InterPro" id="IPR036508">
    <property type="entry name" value="Chitin-bd_dom_sf"/>
</dbReference>
<dbReference type="RefSeq" id="XP_022243245.1">
    <property type="nucleotide sequence ID" value="XM_022387537.1"/>
</dbReference>
<dbReference type="GeneID" id="106460759"/>
<evidence type="ECO:0000256" key="2">
    <source>
        <dbReference type="SAM" id="SignalP"/>
    </source>
</evidence>
<feature type="compositionally biased region" description="Polar residues" evidence="1">
    <location>
        <begin position="193"/>
        <end position="205"/>
    </location>
</feature>
<gene>
    <name evidence="5" type="primary">LOC106460759</name>
</gene>
<feature type="compositionally biased region" description="Low complexity" evidence="1">
    <location>
        <begin position="152"/>
        <end position="162"/>
    </location>
</feature>
<feature type="region of interest" description="Disordered" evidence="1">
    <location>
        <begin position="369"/>
        <end position="395"/>
    </location>
</feature>
<dbReference type="SMART" id="SM00494">
    <property type="entry name" value="ChtBD2"/>
    <property type="match status" value="1"/>
</dbReference>
<dbReference type="InterPro" id="IPR002557">
    <property type="entry name" value="Chitin-bd_dom"/>
</dbReference>
<feature type="compositionally biased region" description="Polar residues" evidence="1">
    <location>
        <begin position="550"/>
        <end position="560"/>
    </location>
</feature>
<feature type="compositionally biased region" description="Polar residues" evidence="1">
    <location>
        <begin position="292"/>
        <end position="317"/>
    </location>
</feature>
<dbReference type="Pfam" id="PF01522">
    <property type="entry name" value="Polysacc_deac_1"/>
    <property type="match status" value="1"/>
</dbReference>